<accession>A0A8D8Z9R3</accession>
<dbReference type="EMBL" id="HBUF01277590">
    <property type="protein sequence ID" value="CAG6686647.1"/>
    <property type="molecule type" value="Transcribed_RNA"/>
</dbReference>
<feature type="domain" description="C2H2-type" evidence="2">
    <location>
        <begin position="120"/>
        <end position="141"/>
    </location>
</feature>
<dbReference type="AlphaFoldDB" id="A0A8D8Z9R3"/>
<proteinExistence type="predicted"/>
<feature type="compositionally biased region" description="Polar residues" evidence="1">
    <location>
        <begin position="404"/>
        <end position="415"/>
    </location>
</feature>
<evidence type="ECO:0000256" key="1">
    <source>
        <dbReference type="SAM" id="MobiDB-lite"/>
    </source>
</evidence>
<evidence type="ECO:0000259" key="2">
    <source>
        <dbReference type="PROSITE" id="PS00028"/>
    </source>
</evidence>
<feature type="region of interest" description="Disordered" evidence="1">
    <location>
        <begin position="384"/>
        <end position="425"/>
    </location>
</feature>
<dbReference type="EMBL" id="HBUF01277591">
    <property type="protein sequence ID" value="CAG6686649.1"/>
    <property type="molecule type" value="Transcribed_RNA"/>
</dbReference>
<dbReference type="PROSITE" id="PS00028">
    <property type="entry name" value="ZINC_FINGER_C2H2_1"/>
    <property type="match status" value="1"/>
</dbReference>
<feature type="compositionally biased region" description="Basic and acidic residues" evidence="1">
    <location>
        <begin position="416"/>
        <end position="425"/>
    </location>
</feature>
<dbReference type="EMBL" id="HBUF01449672">
    <property type="protein sequence ID" value="CAG6743555.1"/>
    <property type="molecule type" value="Transcribed_RNA"/>
</dbReference>
<reference evidence="3" key="1">
    <citation type="submission" date="2021-05" db="EMBL/GenBank/DDBJ databases">
        <authorList>
            <person name="Alioto T."/>
            <person name="Alioto T."/>
            <person name="Gomez Garrido J."/>
        </authorList>
    </citation>
    <scope>NUCLEOTIDE SEQUENCE</scope>
</reference>
<dbReference type="EMBL" id="HBUF01449673">
    <property type="protein sequence ID" value="CAG6743557.1"/>
    <property type="molecule type" value="Transcribed_RNA"/>
</dbReference>
<evidence type="ECO:0000313" key="3">
    <source>
        <dbReference type="EMBL" id="CAG6743555.1"/>
    </source>
</evidence>
<name>A0A8D8Z9R3_9HEMI</name>
<dbReference type="InterPro" id="IPR013087">
    <property type="entry name" value="Znf_C2H2_type"/>
</dbReference>
<organism evidence="3">
    <name type="scientific">Cacopsylla melanoneura</name>
    <dbReference type="NCBI Taxonomy" id="428564"/>
    <lineage>
        <taxon>Eukaryota</taxon>
        <taxon>Metazoa</taxon>
        <taxon>Ecdysozoa</taxon>
        <taxon>Arthropoda</taxon>
        <taxon>Hexapoda</taxon>
        <taxon>Insecta</taxon>
        <taxon>Pterygota</taxon>
        <taxon>Neoptera</taxon>
        <taxon>Paraneoptera</taxon>
        <taxon>Hemiptera</taxon>
        <taxon>Sternorrhyncha</taxon>
        <taxon>Psylloidea</taxon>
        <taxon>Psyllidae</taxon>
        <taxon>Psyllinae</taxon>
        <taxon>Cacopsylla</taxon>
    </lineage>
</organism>
<dbReference type="SMART" id="SM00355">
    <property type="entry name" value="ZnF_C2H2"/>
    <property type="match status" value="2"/>
</dbReference>
<protein>
    <recommendedName>
        <fullName evidence="2">C2H2-type domain-containing protein</fullName>
    </recommendedName>
</protein>
<sequence>MSHVLVFADEDADTTHFDLYGEKETHWLETMIPWKHEDKVEFLKDFWYKPVGYIRTRTFPTNWDAFMTILDDDLETREVLDCIHCGEPVNNMMKYMRKHAATCPKLKHFQLQNPQHNYLCPKCNDTCKRNLTMEVHLKYNHYCKNNNESEEFHCNQCNVTVFPDLERLHYHKRLHYNTPVFKIWNDTHTMPWTVPFKDVLPNLYKGNTEEKYEQDMSTDELELLMDHPQIFDEGSLAIEEYLQKEINDSIEVRNLILSGNTQWQVDIAKKYENMSTQYLRTRSIDEILEQNRKHFIGERKKLGLEVDYFCAEKYTNKYTTATHPLMNPERLKSYEAKHDWNKTRVEAFEEFDRMQDNRRYSILCHHMGIPYTEPTYIDEFADSREEYTSDGEPADCSHSHYPPDSQQTSKPTFDPNSKDWKFTPL</sequence>